<dbReference type="InterPro" id="IPR056024">
    <property type="entry name" value="DUF7605"/>
</dbReference>
<organism evidence="2 3">
    <name type="scientific">Xylaria hypoxylon</name>
    <dbReference type="NCBI Taxonomy" id="37992"/>
    <lineage>
        <taxon>Eukaryota</taxon>
        <taxon>Fungi</taxon>
        <taxon>Dikarya</taxon>
        <taxon>Ascomycota</taxon>
        <taxon>Pezizomycotina</taxon>
        <taxon>Sordariomycetes</taxon>
        <taxon>Xylariomycetidae</taxon>
        <taxon>Xylariales</taxon>
        <taxon>Xylariaceae</taxon>
        <taxon>Xylaria</taxon>
    </lineage>
</organism>
<protein>
    <recommendedName>
        <fullName evidence="1">DUF7605 domain-containing protein</fullName>
    </recommendedName>
</protein>
<evidence type="ECO:0000259" key="1">
    <source>
        <dbReference type="Pfam" id="PF24564"/>
    </source>
</evidence>
<name>A0A4Z0YZH1_9PEZI</name>
<comment type="caution">
    <text evidence="2">The sequence shown here is derived from an EMBL/GenBank/DDBJ whole genome shotgun (WGS) entry which is preliminary data.</text>
</comment>
<dbReference type="AlphaFoldDB" id="A0A4Z0YZH1"/>
<dbReference type="Pfam" id="PF24564">
    <property type="entry name" value="DUF7605"/>
    <property type="match status" value="1"/>
</dbReference>
<feature type="domain" description="DUF7605" evidence="1">
    <location>
        <begin position="20"/>
        <end position="94"/>
    </location>
</feature>
<keyword evidence="3" id="KW-1185">Reference proteome</keyword>
<dbReference type="EMBL" id="SKBN01000118">
    <property type="protein sequence ID" value="TGJ82706.1"/>
    <property type="molecule type" value="Genomic_DNA"/>
</dbReference>
<proteinExistence type="predicted"/>
<dbReference type="Proteomes" id="UP000297716">
    <property type="component" value="Unassembled WGS sequence"/>
</dbReference>
<reference evidence="2 3" key="1">
    <citation type="submission" date="2019-03" db="EMBL/GenBank/DDBJ databases">
        <title>Draft genome sequence of Xylaria hypoxylon DSM 108379, a ubiquitous saprotrophic-parasitic fungi on hardwood.</title>
        <authorList>
            <person name="Buettner E."/>
            <person name="Leonhardt S."/>
            <person name="Gebauer A.M."/>
            <person name="Liers C."/>
            <person name="Hofrichter M."/>
            <person name="Kellner H."/>
        </authorList>
    </citation>
    <scope>NUCLEOTIDE SEQUENCE [LARGE SCALE GENOMIC DNA]</scope>
    <source>
        <strain evidence="2 3">DSM 108379</strain>
    </source>
</reference>
<evidence type="ECO:0000313" key="3">
    <source>
        <dbReference type="Proteomes" id="UP000297716"/>
    </source>
</evidence>
<dbReference type="OrthoDB" id="3598281at2759"/>
<accession>A0A4Z0YZH1</accession>
<gene>
    <name evidence="2" type="ORF">E0Z10_g6052</name>
</gene>
<evidence type="ECO:0000313" key="2">
    <source>
        <dbReference type="EMBL" id="TGJ82706.1"/>
    </source>
</evidence>
<sequence length="138" mass="15687">MERRCSPRKLRLDSFAFLIHSVKAAGLRSWNKETIEEMVKDLSPLCGDLNTRITETNGDILDNIDGFVDSASEFQQTQGLVRAAIISHLDEIRDTFDIVRDGNAAMECKSDLAFRKWVEEGVKVIQDEIEKIDEVLPF</sequence>